<evidence type="ECO:0000256" key="7">
    <source>
        <dbReference type="ARBA" id="ARBA00023277"/>
    </source>
</evidence>
<accession>A0A099KFA7</accession>
<dbReference type="AlphaFoldDB" id="A0A099KFA7"/>
<proteinExistence type="inferred from homology"/>
<dbReference type="PIRSF" id="PIRSF005096">
    <property type="entry name" value="GALM"/>
    <property type="match status" value="1"/>
</dbReference>
<keyword evidence="7 8" id="KW-0119">Carbohydrate metabolism</keyword>
<dbReference type="GO" id="GO:0030246">
    <property type="term" value="F:carbohydrate binding"/>
    <property type="evidence" value="ECO:0007669"/>
    <property type="project" value="InterPro"/>
</dbReference>
<reference evidence="12 13" key="1">
    <citation type="submission" date="2014-08" db="EMBL/GenBank/DDBJ databases">
        <title>Genomic and Phenotypic Diversity of Colwellia psychrerythraea strains from Disparate Marine Basins.</title>
        <authorList>
            <person name="Techtmann S.M."/>
            <person name="Stelling S.C."/>
            <person name="Utturkar S.M."/>
            <person name="Alshibli N."/>
            <person name="Harris A."/>
            <person name="Brown S.D."/>
            <person name="Hazen T.C."/>
        </authorList>
    </citation>
    <scope>NUCLEOTIDE SEQUENCE [LARGE SCALE GENOMIC DNA]</scope>
    <source>
        <strain evidence="12 13">ND2E</strain>
    </source>
</reference>
<dbReference type="InterPro" id="IPR047215">
    <property type="entry name" value="Galactose_mutarotase-like"/>
</dbReference>
<comment type="catalytic activity">
    <reaction evidence="1 8">
        <text>alpha-D-glucose = beta-D-glucose</text>
        <dbReference type="Rhea" id="RHEA:10264"/>
        <dbReference type="ChEBI" id="CHEBI:15903"/>
        <dbReference type="ChEBI" id="CHEBI:17925"/>
        <dbReference type="EC" id="5.1.3.3"/>
    </reaction>
</comment>
<feature type="binding site" evidence="11">
    <location>
        <begin position="96"/>
        <end position="97"/>
    </location>
    <ligand>
        <name>beta-D-galactose</name>
        <dbReference type="ChEBI" id="CHEBI:27667"/>
    </ligand>
</feature>
<comment type="caution">
    <text evidence="12">The sequence shown here is derived from an EMBL/GenBank/DDBJ whole genome shotgun (WGS) entry which is preliminary data.</text>
</comment>
<sequence>MALAAKQSEWVLNLMTQLATDVKAGTEFKRVNQLDTIVLSNGNNMTVEIINFGARIKSIKFPVHGKPTEMTLGYESSHEYLADDFYLGATCGRVCNRIAGGKFELAGRQYQLSQNDGDNCLHGGTDNFARRMWKVRRETVTNSSVTLSLISPNGDQGFPGTLNLSITYQLSEDNLLSIQFIGNTDLATPVNLTNHAYFNLGEHDCQSLYLQMMSSAFLESNAENIATGNILSVNQSDYNFRSPASIGERQHNTEDESINAKNGYDHCFVLDNTPFEQPKAILTSLKNQISLSVYTDQAAMQLYTGYYLNGQFNAYQGMCLEAQNYTGAENNQHFPSTILKPSQQYKRKIIYKFESIA</sequence>
<feature type="active site" description="Proton acceptor" evidence="9">
    <location>
        <position position="321"/>
    </location>
</feature>
<dbReference type="CDD" id="cd09019">
    <property type="entry name" value="galactose_mutarotase_like"/>
    <property type="match status" value="1"/>
</dbReference>
<dbReference type="Proteomes" id="UP000029843">
    <property type="component" value="Unassembled WGS sequence"/>
</dbReference>
<evidence type="ECO:0000256" key="9">
    <source>
        <dbReference type="PIRSR" id="PIRSR005096-1"/>
    </source>
</evidence>
<dbReference type="PANTHER" id="PTHR10091">
    <property type="entry name" value="ALDOSE-1-EPIMERASE"/>
    <property type="match status" value="1"/>
</dbReference>
<keyword evidence="6 8" id="KW-0413">Isomerase</keyword>
<dbReference type="Gene3D" id="2.70.98.10">
    <property type="match status" value="1"/>
</dbReference>
<evidence type="ECO:0000256" key="1">
    <source>
        <dbReference type="ARBA" id="ARBA00001614"/>
    </source>
</evidence>
<evidence type="ECO:0000256" key="3">
    <source>
        <dbReference type="ARBA" id="ARBA00006206"/>
    </source>
</evidence>
<feature type="binding site" evidence="11">
    <location>
        <begin position="195"/>
        <end position="197"/>
    </location>
    <ligand>
        <name>beta-D-galactose</name>
        <dbReference type="ChEBI" id="CHEBI:27667"/>
    </ligand>
</feature>
<evidence type="ECO:0000256" key="4">
    <source>
        <dbReference type="ARBA" id="ARBA00013185"/>
    </source>
</evidence>
<dbReference type="PANTHER" id="PTHR10091:SF0">
    <property type="entry name" value="GALACTOSE MUTAROTASE"/>
    <property type="match status" value="1"/>
</dbReference>
<evidence type="ECO:0000256" key="2">
    <source>
        <dbReference type="ARBA" id="ARBA00005028"/>
    </source>
</evidence>
<dbReference type="EMBL" id="JQED01000047">
    <property type="protein sequence ID" value="KGJ88308.1"/>
    <property type="molecule type" value="Genomic_DNA"/>
</dbReference>
<evidence type="ECO:0000313" key="13">
    <source>
        <dbReference type="Proteomes" id="UP000029843"/>
    </source>
</evidence>
<dbReference type="InterPro" id="IPR015443">
    <property type="entry name" value="Aldose_1-epimerase"/>
</dbReference>
<dbReference type="GO" id="GO:0006006">
    <property type="term" value="P:glucose metabolic process"/>
    <property type="evidence" value="ECO:0007669"/>
    <property type="project" value="TreeGrafter"/>
</dbReference>
<evidence type="ECO:0000313" key="12">
    <source>
        <dbReference type="EMBL" id="KGJ88308.1"/>
    </source>
</evidence>
<dbReference type="SUPFAM" id="SSF74650">
    <property type="entry name" value="Galactose mutarotase-like"/>
    <property type="match status" value="1"/>
</dbReference>
<dbReference type="NCBIfam" id="NF008277">
    <property type="entry name" value="PRK11055.1"/>
    <property type="match status" value="1"/>
</dbReference>
<evidence type="ECO:0000256" key="6">
    <source>
        <dbReference type="ARBA" id="ARBA00023235"/>
    </source>
</evidence>
<dbReference type="InterPro" id="IPR008183">
    <property type="entry name" value="Aldose_1/G6P_1-epimerase"/>
</dbReference>
<gene>
    <name evidence="12" type="ORF">ND2E_4144</name>
</gene>
<dbReference type="PROSITE" id="PS00545">
    <property type="entry name" value="ALDOSE_1_EPIMERASE"/>
    <property type="match status" value="1"/>
</dbReference>
<dbReference type="InterPro" id="IPR018052">
    <property type="entry name" value="Ald1_epimerase_CS"/>
</dbReference>
<dbReference type="InterPro" id="IPR011013">
    <property type="entry name" value="Gal_mutarotase_sf_dom"/>
</dbReference>
<dbReference type="PATRIC" id="fig|28229.4.peg.3484"/>
<evidence type="ECO:0000256" key="10">
    <source>
        <dbReference type="PIRSR" id="PIRSR005096-2"/>
    </source>
</evidence>
<protein>
    <recommendedName>
        <fullName evidence="5 8">Aldose 1-epimerase</fullName>
        <ecNumber evidence="4 8">5.1.3.3</ecNumber>
    </recommendedName>
</protein>
<dbReference type="UniPathway" id="UPA00242"/>
<feature type="active site" description="Proton donor" evidence="9">
    <location>
        <position position="195"/>
    </location>
</feature>
<evidence type="ECO:0000256" key="8">
    <source>
        <dbReference type="PIRNR" id="PIRNR005096"/>
    </source>
</evidence>
<dbReference type="EC" id="5.1.3.3" evidence="4 8"/>
<feature type="binding site" evidence="10">
    <location>
        <position position="265"/>
    </location>
    <ligand>
        <name>beta-D-galactose</name>
        <dbReference type="ChEBI" id="CHEBI:27667"/>
    </ligand>
</feature>
<dbReference type="GO" id="GO:0004034">
    <property type="term" value="F:aldose 1-epimerase activity"/>
    <property type="evidence" value="ECO:0007669"/>
    <property type="project" value="UniProtKB-EC"/>
</dbReference>
<organism evidence="12 13">
    <name type="scientific">Colwellia psychrerythraea</name>
    <name type="common">Vibrio psychroerythus</name>
    <dbReference type="NCBI Taxonomy" id="28229"/>
    <lineage>
        <taxon>Bacteria</taxon>
        <taxon>Pseudomonadati</taxon>
        <taxon>Pseudomonadota</taxon>
        <taxon>Gammaproteobacteria</taxon>
        <taxon>Alteromonadales</taxon>
        <taxon>Colwelliaceae</taxon>
        <taxon>Colwellia</taxon>
    </lineage>
</organism>
<dbReference type="GO" id="GO:0033499">
    <property type="term" value="P:galactose catabolic process via UDP-galactose, Leloir pathway"/>
    <property type="evidence" value="ECO:0007669"/>
    <property type="project" value="TreeGrafter"/>
</dbReference>
<evidence type="ECO:0000256" key="11">
    <source>
        <dbReference type="PIRSR" id="PIRSR005096-3"/>
    </source>
</evidence>
<dbReference type="InterPro" id="IPR014718">
    <property type="entry name" value="GH-type_carb-bd"/>
</dbReference>
<evidence type="ECO:0000256" key="5">
    <source>
        <dbReference type="ARBA" id="ARBA00014165"/>
    </source>
</evidence>
<comment type="pathway">
    <text evidence="2 8">Carbohydrate metabolism; hexose metabolism.</text>
</comment>
<dbReference type="Pfam" id="PF01263">
    <property type="entry name" value="Aldose_epim"/>
    <property type="match status" value="1"/>
</dbReference>
<comment type="similarity">
    <text evidence="3 8">Belongs to the aldose epimerase family.</text>
</comment>
<name>A0A099KFA7_COLPS</name>